<organism evidence="1 2">
    <name type="scientific">Bordetella genomosp. 7</name>
    <dbReference type="NCBI Taxonomy" id="1416805"/>
    <lineage>
        <taxon>Bacteria</taxon>
        <taxon>Pseudomonadati</taxon>
        <taxon>Pseudomonadota</taxon>
        <taxon>Betaproteobacteria</taxon>
        <taxon>Burkholderiales</taxon>
        <taxon>Alcaligenaceae</taxon>
        <taxon>Bordetella</taxon>
    </lineage>
</organism>
<evidence type="ECO:0000313" key="2">
    <source>
        <dbReference type="Proteomes" id="UP000216947"/>
    </source>
</evidence>
<gene>
    <name evidence="1" type="ORF">CAL19_02010</name>
</gene>
<dbReference type="InterPro" id="IPR019056">
    <property type="entry name" value="Phage_TAC_6"/>
</dbReference>
<evidence type="ECO:0000313" key="1">
    <source>
        <dbReference type="EMBL" id="OZI27524.1"/>
    </source>
</evidence>
<reference evidence="2" key="1">
    <citation type="submission" date="2017-05" db="EMBL/GenBank/DDBJ databases">
        <title>Complete and WGS of Bordetella genogroups.</title>
        <authorList>
            <person name="Spilker T."/>
            <person name="Lipuma J."/>
        </authorList>
    </citation>
    <scope>NUCLEOTIDE SEQUENCE [LARGE SCALE GENOMIC DNA]</scope>
    <source>
        <strain evidence="2">AU18089</strain>
    </source>
</reference>
<comment type="caution">
    <text evidence="1">The sequence shown here is derived from an EMBL/GenBank/DDBJ whole genome shotgun (WGS) entry which is preliminary data.</text>
</comment>
<evidence type="ECO:0008006" key="3">
    <source>
        <dbReference type="Google" id="ProtNLM"/>
    </source>
</evidence>
<accession>A0A261RR38</accession>
<proteinExistence type="predicted"/>
<name>A0A261RR38_9BORD</name>
<dbReference type="AlphaFoldDB" id="A0A261RR38"/>
<sequence length="61" mass="7229">MAVRGWKIAPSEFWGMTPAEWWRIYELERPKDPKTDYAGTLTRADVERLEGMMNNGNRRSR</sequence>
<dbReference type="Proteomes" id="UP000216947">
    <property type="component" value="Unassembled WGS sequence"/>
</dbReference>
<protein>
    <recommendedName>
        <fullName evidence="3">Phage tail assembly chaperone</fullName>
    </recommendedName>
</protein>
<keyword evidence="2" id="KW-1185">Reference proteome</keyword>
<dbReference type="Pfam" id="PF09550">
    <property type="entry name" value="Phage_TAC_6"/>
    <property type="match status" value="1"/>
</dbReference>
<dbReference type="EMBL" id="NEVK01000001">
    <property type="protein sequence ID" value="OZI27524.1"/>
    <property type="molecule type" value="Genomic_DNA"/>
</dbReference>